<feature type="modified residue" description="N6-(pyridoxal phosphate)lysine" evidence="15">
    <location>
        <position position="213"/>
    </location>
</feature>
<comment type="catalytic activity">
    <reaction evidence="13 18">
        <text>L-isoleucine + 2-oxoglutarate = (S)-3-methyl-2-oxopentanoate + L-glutamate</text>
        <dbReference type="Rhea" id="RHEA:24801"/>
        <dbReference type="ChEBI" id="CHEBI:16810"/>
        <dbReference type="ChEBI" id="CHEBI:29985"/>
        <dbReference type="ChEBI" id="CHEBI:35146"/>
        <dbReference type="ChEBI" id="CHEBI:58045"/>
        <dbReference type="EC" id="2.6.1.42"/>
    </reaction>
</comment>
<comment type="pathway">
    <text evidence="5 19">Amino-acid biosynthesis; L-leucine biosynthesis; L-leucine from 3-methyl-2-oxobutanoate: step 4/4.</text>
</comment>
<dbReference type="PIRSF" id="PIRSF006468">
    <property type="entry name" value="BCAT1"/>
    <property type="match status" value="1"/>
</dbReference>
<dbReference type="PANTHER" id="PTHR11825:SF44">
    <property type="entry name" value="BRANCHED-CHAIN-AMINO-ACID AMINOTRANSFERASE"/>
    <property type="match status" value="1"/>
</dbReference>
<dbReference type="InterPro" id="IPR001544">
    <property type="entry name" value="Aminotrans_IV"/>
</dbReference>
<evidence type="ECO:0000256" key="9">
    <source>
        <dbReference type="ARBA" id="ARBA00022679"/>
    </source>
</evidence>
<dbReference type="SUPFAM" id="SSF56752">
    <property type="entry name" value="D-aminoacid aminotransferase-like PLP-dependent enzymes"/>
    <property type="match status" value="1"/>
</dbReference>
<keyword evidence="9 18" id="KW-0808">Transferase</keyword>
<dbReference type="UniPathway" id="UPA00049">
    <property type="reaction ID" value="UER00062"/>
</dbReference>
<dbReference type="CDD" id="cd01557">
    <property type="entry name" value="BCAT_beta_family"/>
    <property type="match status" value="1"/>
</dbReference>
<comment type="caution">
    <text evidence="20">The sequence shown here is derived from an EMBL/GenBank/DDBJ whole genome shotgun (WGS) entry which is preliminary data.</text>
</comment>
<evidence type="ECO:0000313" key="21">
    <source>
        <dbReference type="Proteomes" id="UP000240996"/>
    </source>
</evidence>
<evidence type="ECO:0000256" key="12">
    <source>
        <dbReference type="ARBA" id="ARBA00048212"/>
    </source>
</evidence>
<evidence type="ECO:0000313" key="20">
    <source>
        <dbReference type="EMBL" id="PTM44492.1"/>
    </source>
</evidence>
<keyword evidence="11 18" id="KW-0100">Branched-chain amino acid biosynthesis</keyword>
<comment type="catalytic activity">
    <reaction evidence="14 18">
        <text>L-leucine + 2-oxoglutarate = 4-methyl-2-oxopentanoate + L-glutamate</text>
        <dbReference type="Rhea" id="RHEA:18321"/>
        <dbReference type="ChEBI" id="CHEBI:16810"/>
        <dbReference type="ChEBI" id="CHEBI:17865"/>
        <dbReference type="ChEBI" id="CHEBI:29985"/>
        <dbReference type="ChEBI" id="CHEBI:57427"/>
        <dbReference type="EC" id="2.6.1.42"/>
    </reaction>
</comment>
<evidence type="ECO:0000256" key="4">
    <source>
        <dbReference type="ARBA" id="ARBA00004931"/>
    </source>
</evidence>
<sequence>MHPPLSQASSSPDASMTFSFEPCGDPVAANERAQRLIDPGFGRVFTDHMAMIRFSDAKGWHDARITTRAPIMMDPASSVLHYAQEIFEGMKAYRLADGGTALFRPEANARRFQDSARRMAMPELPESLFLESVERLVRTDQDWIPDSDGGALYLRPFMFASEVFLGVKPSAEYLYMVLASSVGAYFKGGASAVSIWVSQHYTRAAQGGTGAAKCGGNYAASLLAQKEAISQGCDQVVFLDAVERRWVEELGGMNVFFVFEDGSLSTPALTGTILPGITRDSILTLARAQGITVREEPYAIDQWRADAASGKLVEAFACGTAAVVTPIGTVALPEGRFTIGGGEPGAMTLRIRDSLVAIQRGLAPDANGWVHRLD</sequence>
<dbReference type="NCBIfam" id="NF009897">
    <property type="entry name" value="PRK13357.1"/>
    <property type="match status" value="1"/>
</dbReference>
<evidence type="ECO:0000256" key="14">
    <source>
        <dbReference type="ARBA" id="ARBA00049229"/>
    </source>
</evidence>
<evidence type="ECO:0000256" key="10">
    <source>
        <dbReference type="ARBA" id="ARBA00022898"/>
    </source>
</evidence>
<comment type="pathway">
    <text evidence="3 19">Amino-acid biosynthesis; L-isoleucine biosynthesis; L-isoleucine from 2-oxobutanoate: step 4/4.</text>
</comment>
<dbReference type="PANTHER" id="PTHR11825">
    <property type="entry name" value="SUBGROUP IIII AMINOTRANSFERASE"/>
    <property type="match status" value="1"/>
</dbReference>
<organism evidence="20 21">
    <name type="scientific">Sphingomonas aerolata</name>
    <dbReference type="NCBI Taxonomy" id="185951"/>
    <lineage>
        <taxon>Bacteria</taxon>
        <taxon>Pseudomonadati</taxon>
        <taxon>Pseudomonadota</taxon>
        <taxon>Alphaproteobacteria</taxon>
        <taxon>Sphingomonadales</taxon>
        <taxon>Sphingomonadaceae</taxon>
        <taxon>Sphingomonas</taxon>
    </lineage>
</organism>
<keyword evidence="21" id="KW-1185">Reference proteome</keyword>
<dbReference type="InterPro" id="IPR036038">
    <property type="entry name" value="Aminotransferase-like"/>
</dbReference>
<evidence type="ECO:0000256" key="15">
    <source>
        <dbReference type="PIRSR" id="PIRSR006468-1"/>
    </source>
</evidence>
<dbReference type="Pfam" id="PF01063">
    <property type="entry name" value="Aminotran_4"/>
    <property type="match status" value="1"/>
</dbReference>
<evidence type="ECO:0000256" key="2">
    <source>
        <dbReference type="ARBA" id="ARBA00003109"/>
    </source>
</evidence>
<dbReference type="InterPro" id="IPR005786">
    <property type="entry name" value="B_amino_transII"/>
</dbReference>
<dbReference type="EC" id="2.6.1.42" evidence="18"/>
<dbReference type="Gene3D" id="3.20.10.10">
    <property type="entry name" value="D-amino Acid Aminotransferase, subunit A, domain 2"/>
    <property type="match status" value="1"/>
</dbReference>
<evidence type="ECO:0000256" key="16">
    <source>
        <dbReference type="RuleBase" id="RU004106"/>
    </source>
</evidence>
<evidence type="ECO:0000256" key="8">
    <source>
        <dbReference type="ARBA" id="ARBA00022605"/>
    </source>
</evidence>
<keyword evidence="10 17" id="KW-0663">Pyridoxal phosphate</keyword>
<evidence type="ECO:0000256" key="18">
    <source>
        <dbReference type="RuleBase" id="RU004517"/>
    </source>
</evidence>
<dbReference type="InterPro" id="IPR018300">
    <property type="entry name" value="Aminotrans_IV_CS"/>
</dbReference>
<dbReference type="Proteomes" id="UP000240996">
    <property type="component" value="Unassembled WGS sequence"/>
</dbReference>
<evidence type="ECO:0000256" key="13">
    <source>
        <dbReference type="ARBA" id="ARBA00048798"/>
    </source>
</evidence>
<keyword evidence="8 18" id="KW-0028">Amino-acid biosynthesis</keyword>
<evidence type="ECO:0000256" key="7">
    <source>
        <dbReference type="ARBA" id="ARBA00022576"/>
    </source>
</evidence>
<dbReference type="GO" id="GO:0009097">
    <property type="term" value="P:isoleucine biosynthetic process"/>
    <property type="evidence" value="ECO:0007669"/>
    <property type="project" value="UniProtKB-UniPathway"/>
</dbReference>
<proteinExistence type="inferred from homology"/>
<dbReference type="Gene3D" id="3.30.470.10">
    <property type="match status" value="1"/>
</dbReference>
<dbReference type="EMBL" id="PZZN01000003">
    <property type="protein sequence ID" value="PTM44492.1"/>
    <property type="molecule type" value="Genomic_DNA"/>
</dbReference>
<dbReference type="GO" id="GO:0052654">
    <property type="term" value="F:L-leucine-2-oxoglutarate transaminase activity"/>
    <property type="evidence" value="ECO:0007669"/>
    <property type="project" value="RHEA"/>
</dbReference>
<comment type="pathway">
    <text evidence="4 19">Amino-acid biosynthesis; L-valine biosynthesis; L-valine from pyruvate: step 4/4.</text>
</comment>
<dbReference type="GO" id="GO:0009099">
    <property type="term" value="P:L-valine biosynthetic process"/>
    <property type="evidence" value="ECO:0007669"/>
    <property type="project" value="UniProtKB-UniPathway"/>
</dbReference>
<comment type="similarity">
    <text evidence="6 16">Belongs to the class-IV pyridoxal-phosphate-dependent aminotransferase family.</text>
</comment>
<name>A0A2T4YM61_9SPHN</name>
<dbReference type="PROSITE" id="PS00770">
    <property type="entry name" value="AA_TRANSFER_CLASS_4"/>
    <property type="match status" value="1"/>
</dbReference>
<keyword evidence="7 18" id="KW-0032">Aminotransferase</keyword>
<evidence type="ECO:0000256" key="1">
    <source>
        <dbReference type="ARBA" id="ARBA00001933"/>
    </source>
</evidence>
<accession>A0A2T4YM61</accession>
<comment type="function">
    <text evidence="2">Acts on leucine, isoleucine and valine.</text>
</comment>
<dbReference type="UniPathway" id="UPA00047">
    <property type="reaction ID" value="UER00058"/>
</dbReference>
<dbReference type="GO" id="GO:0052655">
    <property type="term" value="F:L-valine-2-oxoglutarate transaminase activity"/>
    <property type="evidence" value="ECO:0007669"/>
    <property type="project" value="RHEA"/>
</dbReference>
<dbReference type="GO" id="GO:0052656">
    <property type="term" value="F:L-isoleucine-2-oxoglutarate transaminase activity"/>
    <property type="evidence" value="ECO:0007669"/>
    <property type="project" value="RHEA"/>
</dbReference>
<protein>
    <recommendedName>
        <fullName evidence="18">Branched-chain-amino-acid aminotransferase</fullName>
        <ecNumber evidence="18">2.6.1.42</ecNumber>
    </recommendedName>
</protein>
<dbReference type="InterPro" id="IPR033939">
    <property type="entry name" value="BCAT_family"/>
</dbReference>
<comment type="catalytic activity">
    <reaction evidence="12 18">
        <text>L-valine + 2-oxoglutarate = 3-methyl-2-oxobutanoate + L-glutamate</text>
        <dbReference type="Rhea" id="RHEA:24813"/>
        <dbReference type="ChEBI" id="CHEBI:11851"/>
        <dbReference type="ChEBI" id="CHEBI:16810"/>
        <dbReference type="ChEBI" id="CHEBI:29985"/>
        <dbReference type="ChEBI" id="CHEBI:57762"/>
        <dbReference type="EC" id="2.6.1.42"/>
    </reaction>
</comment>
<evidence type="ECO:0000256" key="5">
    <source>
        <dbReference type="ARBA" id="ARBA00005072"/>
    </source>
</evidence>
<comment type="cofactor">
    <cofactor evidence="1 17">
        <name>pyridoxal 5'-phosphate</name>
        <dbReference type="ChEBI" id="CHEBI:597326"/>
    </cofactor>
</comment>
<evidence type="ECO:0000256" key="6">
    <source>
        <dbReference type="ARBA" id="ARBA00009320"/>
    </source>
</evidence>
<evidence type="ECO:0000256" key="17">
    <source>
        <dbReference type="RuleBase" id="RU004516"/>
    </source>
</evidence>
<evidence type="ECO:0000256" key="19">
    <source>
        <dbReference type="RuleBase" id="RU004519"/>
    </source>
</evidence>
<evidence type="ECO:0000256" key="11">
    <source>
        <dbReference type="ARBA" id="ARBA00023304"/>
    </source>
</evidence>
<dbReference type="GO" id="GO:0009098">
    <property type="term" value="P:L-leucine biosynthetic process"/>
    <property type="evidence" value="ECO:0007669"/>
    <property type="project" value="UniProtKB-UniPathway"/>
</dbReference>
<dbReference type="InterPro" id="IPR043132">
    <property type="entry name" value="BCAT-like_C"/>
</dbReference>
<evidence type="ECO:0000256" key="3">
    <source>
        <dbReference type="ARBA" id="ARBA00004824"/>
    </source>
</evidence>
<dbReference type="InterPro" id="IPR043131">
    <property type="entry name" value="BCAT-like_N"/>
</dbReference>
<dbReference type="NCBIfam" id="TIGR01123">
    <property type="entry name" value="ilvE_II"/>
    <property type="match status" value="1"/>
</dbReference>
<dbReference type="AlphaFoldDB" id="A0A2T4YM61"/>
<dbReference type="UniPathway" id="UPA00048">
    <property type="reaction ID" value="UER00073"/>
</dbReference>
<reference evidence="20 21" key="1">
    <citation type="submission" date="2018-04" db="EMBL/GenBank/DDBJ databases">
        <title>Genomic Encyclopedia of Type Strains, Phase III (KMG-III): the genomes of soil and plant-associated and newly described type strains.</title>
        <authorList>
            <person name="Whitman W."/>
        </authorList>
    </citation>
    <scope>NUCLEOTIDE SEQUENCE [LARGE SCALE GENOMIC DNA]</scope>
    <source>
        <strain evidence="20 21">NW12</strain>
    </source>
</reference>
<gene>
    <name evidence="20" type="ORF">C8J24_2696</name>
</gene>